<keyword evidence="1" id="KW-0596">Phosphopantetheine</keyword>
<dbReference type="EMBL" id="ML735348">
    <property type="protein sequence ID" value="KAE8384987.1"/>
    <property type="molecule type" value="Genomic_DNA"/>
</dbReference>
<dbReference type="Gene3D" id="3.30.300.30">
    <property type="match status" value="1"/>
</dbReference>
<dbReference type="OrthoDB" id="4510388at2759"/>
<gene>
    <name evidence="7" type="ORF">BDV23DRAFT_191120</name>
</gene>
<proteinExistence type="predicted"/>
<dbReference type="SUPFAM" id="SSF51735">
    <property type="entry name" value="NAD(P)-binding Rossmann-fold domains"/>
    <property type="match status" value="1"/>
</dbReference>
<dbReference type="Pfam" id="PF07993">
    <property type="entry name" value="NAD_binding_4"/>
    <property type="match status" value="1"/>
</dbReference>
<feature type="domain" description="AMP-dependent synthetase/ligase" evidence="5">
    <location>
        <begin position="7"/>
        <end position="262"/>
    </location>
</feature>
<feature type="chain" id="PRO_5025054520" description="AMP-dependent synthetase/ligase domain-containing protein" evidence="4">
    <location>
        <begin position="23"/>
        <end position="702"/>
    </location>
</feature>
<keyword evidence="2" id="KW-0597">Phosphoprotein</keyword>
<dbReference type="Gene3D" id="3.40.50.12780">
    <property type="entry name" value="N-terminal domain of ligase-like"/>
    <property type="match status" value="1"/>
</dbReference>
<dbReference type="SUPFAM" id="SSF56801">
    <property type="entry name" value="Acetyl-CoA synthetase-like"/>
    <property type="match status" value="1"/>
</dbReference>
<feature type="transmembrane region" description="Helical" evidence="3">
    <location>
        <begin position="118"/>
        <end position="137"/>
    </location>
</feature>
<dbReference type="InterPro" id="IPR042099">
    <property type="entry name" value="ANL_N_sf"/>
</dbReference>
<evidence type="ECO:0000256" key="2">
    <source>
        <dbReference type="ARBA" id="ARBA00022553"/>
    </source>
</evidence>
<evidence type="ECO:0000259" key="5">
    <source>
        <dbReference type="Pfam" id="PF00501"/>
    </source>
</evidence>
<dbReference type="Pfam" id="PF00501">
    <property type="entry name" value="AMP-binding"/>
    <property type="match status" value="1"/>
</dbReference>
<keyword evidence="3" id="KW-0472">Membrane</keyword>
<dbReference type="Proteomes" id="UP000326877">
    <property type="component" value="Unassembled WGS sequence"/>
</dbReference>
<feature type="signal peptide" evidence="4">
    <location>
        <begin position="1"/>
        <end position="22"/>
    </location>
</feature>
<keyword evidence="3" id="KW-0812">Transmembrane</keyword>
<dbReference type="AlphaFoldDB" id="A0A5N7BTZ1"/>
<evidence type="ECO:0000256" key="3">
    <source>
        <dbReference type="SAM" id="Phobius"/>
    </source>
</evidence>
<keyword evidence="4" id="KW-0732">Signal</keyword>
<evidence type="ECO:0000313" key="7">
    <source>
        <dbReference type="EMBL" id="KAE8384987.1"/>
    </source>
</evidence>
<accession>A0A5N7BTZ1</accession>
<evidence type="ECO:0008006" key="8">
    <source>
        <dbReference type="Google" id="ProtNLM"/>
    </source>
</evidence>
<sequence>MLNPGILQVVAQLVVLLTGGTCAPIEPCFPKRRIKPMLQDIQDKHVIMDTRGALKLCGFNHIYLRNLGKHSTLIISNVEFVRLPNRSHKLFTSGSTGKLKPVSVHASSILHLATKTPATLLLFEIWVTLTAGATVVVTPRHVATDLNSLSSFLKEHNVATIIMTAALFGAIVFALPTAFHSLRHVLITGDHLWNAYGPAECTTLATTFEVTLEETHCERISIGMSVGDMKIFLLDKNREPIVDYGKCGEIRIGGPQQTPRYLDRPSQDAKSFIHLGDLGAWRSDSGCVDSLGRSDTQIKYRGFRVELGEIECVLASAIHATECRVESVGKLPLTANGKVDRKELIDSRFSMLEEQKSQLIDTERSRTRTATLLALIQDHLGYMDQVDDVELAPHWESQMKERCSSQGWPAWSGPTFSTTYYSDPLSSKSLVLSALKRTWNAMTFLNGELSDNTLGLGTEYLNWLAHWISMIFHAGAKVNFCESYREHRTSNVLGACNALRLAAAGKVFHYFSSIDTRGLTGFTLGTKELYEYEPLMPHSQAWTAESMVCRMHDRALPTVIYHDFMSRLFLDQRLEYVTVDYVKSAVMHIASSDEKLGRSYSILSPDQSKSVTVIDTCGVTNEAGHPVEVIEYNDWVEQVFEKQRPDGLLASLLPMFRERVLGRLARWEYQPLDAAMLKFISIWNQKGFYKNVLYQFTCFSML</sequence>
<dbReference type="InterPro" id="IPR036291">
    <property type="entry name" value="NAD(P)-bd_dom_sf"/>
</dbReference>
<feature type="domain" description="Thioester reductase (TE)" evidence="6">
    <location>
        <begin position="435"/>
        <end position="515"/>
    </location>
</feature>
<dbReference type="PANTHER" id="PTHR44845:SF6">
    <property type="entry name" value="BETA-ALANINE-ACTIVATING ENZYME"/>
    <property type="match status" value="1"/>
</dbReference>
<evidence type="ECO:0000256" key="4">
    <source>
        <dbReference type="SAM" id="SignalP"/>
    </source>
</evidence>
<evidence type="ECO:0000259" key="6">
    <source>
        <dbReference type="Pfam" id="PF07993"/>
    </source>
</evidence>
<feature type="transmembrane region" description="Helical" evidence="3">
    <location>
        <begin position="158"/>
        <end position="179"/>
    </location>
</feature>
<reference evidence="7" key="1">
    <citation type="submission" date="2019-04" db="EMBL/GenBank/DDBJ databases">
        <title>Friends and foes A comparative genomics studyof 23 Aspergillus species from section Flavi.</title>
        <authorList>
            <consortium name="DOE Joint Genome Institute"/>
            <person name="Kjaerbolling I."/>
            <person name="Vesth T."/>
            <person name="Frisvad J.C."/>
            <person name="Nybo J.L."/>
            <person name="Theobald S."/>
            <person name="Kildgaard S."/>
            <person name="Isbrandt T."/>
            <person name="Kuo A."/>
            <person name="Sato A."/>
            <person name="Lyhne E.K."/>
            <person name="Kogle M.E."/>
            <person name="Wiebenga A."/>
            <person name="Kun R.S."/>
            <person name="Lubbers R.J."/>
            <person name="Makela M.R."/>
            <person name="Barry K."/>
            <person name="Chovatia M."/>
            <person name="Clum A."/>
            <person name="Daum C."/>
            <person name="Haridas S."/>
            <person name="He G."/>
            <person name="LaButti K."/>
            <person name="Lipzen A."/>
            <person name="Mondo S."/>
            <person name="Riley R."/>
            <person name="Salamov A."/>
            <person name="Simmons B.A."/>
            <person name="Magnuson J.K."/>
            <person name="Henrissat B."/>
            <person name="Mortensen U.H."/>
            <person name="Larsen T.O."/>
            <person name="Devries R.P."/>
            <person name="Grigoriev I.V."/>
            <person name="Machida M."/>
            <person name="Baker S.E."/>
            <person name="Andersen M.R."/>
        </authorList>
    </citation>
    <scope>NUCLEOTIDE SEQUENCE [LARGE SCALE GENOMIC DNA]</scope>
    <source>
        <strain evidence="7">IBT 14317</strain>
    </source>
</reference>
<dbReference type="Gene3D" id="3.40.50.720">
    <property type="entry name" value="NAD(P)-binding Rossmann-like Domain"/>
    <property type="match status" value="1"/>
</dbReference>
<dbReference type="InterPro" id="IPR000873">
    <property type="entry name" value="AMP-dep_synth/lig_dom"/>
</dbReference>
<protein>
    <recommendedName>
        <fullName evidence="8">AMP-dependent synthetase/ligase domain-containing protein</fullName>
    </recommendedName>
</protein>
<dbReference type="InterPro" id="IPR013120">
    <property type="entry name" value="FAR_NAD-bd"/>
</dbReference>
<dbReference type="InterPro" id="IPR045851">
    <property type="entry name" value="AMP-bd_C_sf"/>
</dbReference>
<name>A0A5N7BTZ1_PETAA</name>
<evidence type="ECO:0000256" key="1">
    <source>
        <dbReference type="ARBA" id="ARBA00022450"/>
    </source>
</evidence>
<organism evidence="7">
    <name type="scientific">Petromyces alliaceus</name>
    <name type="common">Aspergillus alliaceus</name>
    <dbReference type="NCBI Taxonomy" id="209559"/>
    <lineage>
        <taxon>Eukaryota</taxon>
        <taxon>Fungi</taxon>
        <taxon>Dikarya</taxon>
        <taxon>Ascomycota</taxon>
        <taxon>Pezizomycotina</taxon>
        <taxon>Eurotiomycetes</taxon>
        <taxon>Eurotiomycetidae</taxon>
        <taxon>Eurotiales</taxon>
        <taxon>Aspergillaceae</taxon>
        <taxon>Aspergillus</taxon>
        <taxon>Aspergillus subgen. Circumdati</taxon>
    </lineage>
</organism>
<keyword evidence="3" id="KW-1133">Transmembrane helix</keyword>
<dbReference type="PANTHER" id="PTHR44845">
    <property type="entry name" value="CARRIER DOMAIN-CONTAINING PROTEIN"/>
    <property type="match status" value="1"/>
</dbReference>